<comment type="caution">
    <text evidence="2">The sequence shown here is derived from an EMBL/GenBank/DDBJ whole genome shotgun (WGS) entry which is preliminary data.</text>
</comment>
<dbReference type="AlphaFoldDB" id="A0A2H0B8M6"/>
<reference evidence="2 3" key="1">
    <citation type="submission" date="2017-09" db="EMBL/GenBank/DDBJ databases">
        <title>Depth-based differentiation of microbial function through sediment-hosted aquifers and enrichment of novel symbionts in the deep terrestrial subsurface.</title>
        <authorList>
            <person name="Probst A.J."/>
            <person name="Ladd B."/>
            <person name="Jarett J.K."/>
            <person name="Geller-Mcgrath D.E."/>
            <person name="Sieber C.M."/>
            <person name="Emerson J.B."/>
            <person name="Anantharaman K."/>
            <person name="Thomas B.C."/>
            <person name="Malmstrom R."/>
            <person name="Stieglmeier M."/>
            <person name="Klingl A."/>
            <person name="Woyke T."/>
            <person name="Ryan C.M."/>
            <person name="Banfield J.F."/>
        </authorList>
    </citation>
    <scope>NUCLEOTIDE SEQUENCE [LARGE SCALE GENOMIC DNA]</scope>
    <source>
        <strain evidence="2">CG23_combo_of_CG06-09_8_20_14_all_34_8</strain>
    </source>
</reference>
<dbReference type="InterPro" id="IPR004951">
    <property type="entry name" value="DUF268_CAE_spp"/>
</dbReference>
<evidence type="ECO:0000313" key="3">
    <source>
        <dbReference type="Proteomes" id="UP000229459"/>
    </source>
</evidence>
<dbReference type="PANTHER" id="PTHR43685:SF2">
    <property type="entry name" value="GLYCOSYLTRANSFERASE 2-LIKE DOMAIN-CONTAINING PROTEIN"/>
    <property type="match status" value="1"/>
</dbReference>
<dbReference type="SUPFAM" id="SSF53335">
    <property type="entry name" value="S-adenosyl-L-methionine-dependent methyltransferases"/>
    <property type="match status" value="1"/>
</dbReference>
<dbReference type="InterPro" id="IPR001173">
    <property type="entry name" value="Glyco_trans_2-like"/>
</dbReference>
<evidence type="ECO:0000313" key="2">
    <source>
        <dbReference type="EMBL" id="PIP53410.1"/>
    </source>
</evidence>
<dbReference type="InterPro" id="IPR050834">
    <property type="entry name" value="Glycosyltransf_2"/>
</dbReference>
<dbReference type="PANTHER" id="PTHR43685">
    <property type="entry name" value="GLYCOSYLTRANSFERASE"/>
    <property type="match status" value="1"/>
</dbReference>
<gene>
    <name evidence="2" type="ORF">COX08_01135</name>
</gene>
<feature type="domain" description="Glycosyltransferase 2-like" evidence="1">
    <location>
        <begin position="9"/>
        <end position="169"/>
    </location>
</feature>
<protein>
    <recommendedName>
        <fullName evidence="1">Glycosyltransferase 2-like domain-containing protein</fullName>
    </recommendedName>
</protein>
<name>A0A2H0B8M6_9BACT</name>
<sequence length="583" mass="67106">MKSSDPLVSIIIPVYNGSNYLKEAIDSALGQTYPNIEVLVINDGSSDNGKTEQVAKIYGNKIRYLLKKNGGVATALNYGIEKMKGEWFAWLSHDDIYEPYKISELVKYIDNHPDAKILYTDYQLVNEKGAHLHDVSVKPKKTNNMQLRLIDSYPLNGCAMLIKKECFDKVGNFDESLRTTQDYDLWFRLSKHYNYDYVPISSIRSRLHSEQGSHTYAGADEADNLYLKIIKQILLSEIKKEYGNKSISRLLHVVRVYKGRGYAHSSIEAIKKAKLISDKISIDWIYTRIYCSIPVSVSRRIILLRQKLEKYVFGFTGKIKKLLKKMNKITQYLRNTYKYFWVISATYTFISVIKGYFKFSTFELITKLDWYLKNYNNYQILKNNTAFKSKAKYFYPCLDDKTTDTPIEPIYFYQNSWAASKLFELKPKKHVDVGSSASAIGIISQYVPTTMVDIRPLEVRLNNLTFIKGSILKLPFKDNSLETISSICVVEHIGLGRYGDKLDGFGSEKAIKELCRVVKRKGYIIISVPVDVGNRVYFNAHRAFARNYILELFSGFTIVEEKYIYGYDMQNNYDASLGFGTGL</sequence>
<dbReference type="InterPro" id="IPR029044">
    <property type="entry name" value="Nucleotide-diphossugar_trans"/>
</dbReference>
<dbReference type="Gene3D" id="3.90.550.10">
    <property type="entry name" value="Spore Coat Polysaccharide Biosynthesis Protein SpsA, Chain A"/>
    <property type="match status" value="1"/>
</dbReference>
<dbReference type="InterPro" id="IPR029063">
    <property type="entry name" value="SAM-dependent_MTases_sf"/>
</dbReference>
<dbReference type="Gene3D" id="3.40.50.150">
    <property type="entry name" value="Vaccinia Virus protein VP39"/>
    <property type="match status" value="1"/>
</dbReference>
<dbReference type="Proteomes" id="UP000229459">
    <property type="component" value="Unassembled WGS sequence"/>
</dbReference>
<dbReference type="EMBL" id="PCSR01000026">
    <property type="protein sequence ID" value="PIP53410.1"/>
    <property type="molecule type" value="Genomic_DNA"/>
</dbReference>
<evidence type="ECO:0000259" key="1">
    <source>
        <dbReference type="Pfam" id="PF00535"/>
    </source>
</evidence>
<organism evidence="2 3">
    <name type="scientific">Candidatus Beckwithbacteria bacterium CG23_combo_of_CG06-09_8_20_14_all_34_8</name>
    <dbReference type="NCBI Taxonomy" id="1974497"/>
    <lineage>
        <taxon>Bacteria</taxon>
        <taxon>Candidatus Beckwithiibacteriota</taxon>
    </lineage>
</organism>
<dbReference type="Pfam" id="PF03269">
    <property type="entry name" value="DUF268"/>
    <property type="match status" value="1"/>
</dbReference>
<dbReference type="Pfam" id="PF00535">
    <property type="entry name" value="Glycos_transf_2"/>
    <property type="match status" value="1"/>
</dbReference>
<accession>A0A2H0B8M6</accession>
<dbReference type="SUPFAM" id="SSF53448">
    <property type="entry name" value="Nucleotide-diphospho-sugar transferases"/>
    <property type="match status" value="1"/>
</dbReference>
<proteinExistence type="predicted"/>